<sequence>MRGNVLTSSPIRPKEKLQSVFTLYASSEEQQQHKNIPKRLVVSQLSFHDDFIRQKRMNIIDEMQRPESQQSQKSSQSQPKSIEKVLNPYILFEFNRPINYPVSDWQYFLTTTKNLVATDRKFTDVDFPDPYSWDKLIVSGNRLLLTDFLLQNIKNLDLSDNEIDDIKLELMLGITEQVSLEQSLQLGLYESLQSIDLSMNFFQDFEKLTSLLSKFPNLKQLTLTQMKFKQFSQLQEPLPNVQNLILDSNHITKQFLLLLANIFPNLCFLSLCNCNLASMHLNYFGNFKHLLALKIKDNPKIRSLDTIKAFLRNIDIDTLEYIDISVVDNKQNQKQPAIVTFSKDELGKILTGKIPDTQNIDVIVYERQEVLGMRMQYREKHSVLQDCLVESQMDTKDIIPYLESTKSESKQIRCKSMLATILPSEIQKPHKYYQNKLVRPLSNRKHFLAEDGMDYLSTWLRQQDGVLAQNLLIADSIQQALQLFSNSNKTRHELMSEINTKNQSANASRAPSPDKSSFFVTAVDVGQDDFTEPTQLLKESDLQIDQREISNFQRSVFDDSLLSQDLFERLNLVLGPTSELDLANHPIDTSGLQSFLPRGVNTNMQELYKALKQTLLNPQGEEFRIDDEEILKVLMDEVK</sequence>
<reference evidence="2" key="2">
    <citation type="submission" date="2020-12" db="EMBL/GenBank/DDBJ databases">
        <title>New Spironucleus salmonicida genome in near-complete chromosomes.</title>
        <authorList>
            <person name="Xu F."/>
            <person name="Kurt Z."/>
            <person name="Jimenez-Gonzalez A."/>
            <person name="Astvaldsson A."/>
            <person name="Andersson J.O."/>
            <person name="Svard S.G."/>
        </authorList>
    </citation>
    <scope>NUCLEOTIDE SEQUENCE</scope>
    <source>
        <strain evidence="2">ATCC 50377</strain>
    </source>
</reference>
<dbReference type="Proteomes" id="UP000018208">
    <property type="component" value="Unassembled WGS sequence"/>
</dbReference>
<dbReference type="PROSITE" id="PS51450">
    <property type="entry name" value="LRR"/>
    <property type="match status" value="2"/>
</dbReference>
<dbReference type="EMBL" id="AUWU02000004">
    <property type="protein sequence ID" value="KAH0574587.1"/>
    <property type="molecule type" value="Genomic_DNA"/>
</dbReference>
<dbReference type="InterPro" id="IPR001611">
    <property type="entry name" value="Leu-rich_rpt"/>
</dbReference>
<evidence type="ECO:0000313" key="2">
    <source>
        <dbReference type="EMBL" id="KAH0574587.1"/>
    </source>
</evidence>
<evidence type="ECO:0000313" key="3">
    <source>
        <dbReference type="Proteomes" id="UP000018208"/>
    </source>
</evidence>
<dbReference type="EMBL" id="KI546085">
    <property type="protein sequence ID" value="EST45913.1"/>
    <property type="molecule type" value="Genomic_DNA"/>
</dbReference>
<dbReference type="AlphaFoldDB" id="V6LNU4"/>
<dbReference type="SUPFAM" id="SSF52047">
    <property type="entry name" value="RNI-like"/>
    <property type="match status" value="1"/>
</dbReference>
<gene>
    <name evidence="1" type="ORF">SS50377_13889</name>
    <name evidence="2" type="ORF">SS50377_24545</name>
</gene>
<dbReference type="InterPro" id="IPR032675">
    <property type="entry name" value="LRR_dom_sf"/>
</dbReference>
<evidence type="ECO:0000313" key="1">
    <source>
        <dbReference type="EMBL" id="EST45913.1"/>
    </source>
</evidence>
<protein>
    <submittedName>
        <fullName evidence="1">Uncharacterized protein</fullName>
    </submittedName>
</protein>
<dbReference type="VEuPathDB" id="GiardiaDB:SS50377_24545"/>
<reference evidence="1 2" key="1">
    <citation type="journal article" date="2014" name="PLoS Genet.">
        <title>The Genome of Spironucleus salmonicida Highlights a Fish Pathogen Adapted to Fluctuating Environments.</title>
        <authorList>
            <person name="Xu F."/>
            <person name="Jerlstrom-Hultqvist J."/>
            <person name="Einarsson E."/>
            <person name="Astvaldsson A."/>
            <person name="Svard S.G."/>
            <person name="Andersson J.O."/>
        </authorList>
    </citation>
    <scope>NUCLEOTIDE SEQUENCE</scope>
    <source>
        <strain evidence="2">ATCC 50377</strain>
    </source>
</reference>
<keyword evidence="3" id="KW-1185">Reference proteome</keyword>
<name>V6LNU4_9EUKA</name>
<accession>V6LNU4</accession>
<dbReference type="OrthoDB" id="1728874at2759"/>
<organism evidence="1">
    <name type="scientific">Spironucleus salmonicida</name>
    <dbReference type="NCBI Taxonomy" id="348837"/>
    <lineage>
        <taxon>Eukaryota</taxon>
        <taxon>Metamonada</taxon>
        <taxon>Diplomonadida</taxon>
        <taxon>Hexamitidae</taxon>
        <taxon>Hexamitinae</taxon>
        <taxon>Spironucleus</taxon>
    </lineage>
</organism>
<proteinExistence type="predicted"/>
<dbReference type="Gene3D" id="3.80.10.10">
    <property type="entry name" value="Ribonuclease Inhibitor"/>
    <property type="match status" value="1"/>
</dbReference>